<dbReference type="EMBL" id="JNGI01000017">
    <property type="protein sequence ID" value="KNC95075.1"/>
    <property type="molecule type" value="Genomic_DNA"/>
</dbReference>
<gene>
    <name evidence="1" type="ORF">GM31_08020</name>
</gene>
<name>A0A0L0H0W1_9ENTR</name>
<keyword evidence="2" id="KW-1185">Reference proteome</keyword>
<evidence type="ECO:0008006" key="3">
    <source>
        <dbReference type="Google" id="ProtNLM"/>
    </source>
</evidence>
<organism evidence="1 2">
    <name type="scientific">Trabulsiella odontotermitis</name>
    <dbReference type="NCBI Taxonomy" id="379893"/>
    <lineage>
        <taxon>Bacteria</taxon>
        <taxon>Pseudomonadati</taxon>
        <taxon>Pseudomonadota</taxon>
        <taxon>Gammaproteobacteria</taxon>
        <taxon>Enterobacterales</taxon>
        <taxon>Enterobacteriaceae</taxon>
        <taxon>Trabulsiella</taxon>
    </lineage>
</organism>
<dbReference type="Proteomes" id="UP000037393">
    <property type="component" value="Unassembled WGS sequence"/>
</dbReference>
<protein>
    <recommendedName>
        <fullName evidence="3">Autotransporter domain-containing protein</fullName>
    </recommendedName>
</protein>
<proteinExistence type="predicted"/>
<dbReference type="RefSeq" id="WP_158674498.1">
    <property type="nucleotide sequence ID" value="NZ_JNGI01000017.1"/>
</dbReference>
<evidence type="ECO:0000313" key="1">
    <source>
        <dbReference type="EMBL" id="KNC95075.1"/>
    </source>
</evidence>
<dbReference type="AlphaFoldDB" id="A0A0L0H0W1"/>
<sequence length="76" mass="7955">GPNLSYSKSQRSATLAGAGSQRFAVDDGQTGGGVNSLATVGVKYSGESSALQLDAFHWREDGISDKGMMLNVKKTF</sequence>
<evidence type="ECO:0000313" key="2">
    <source>
        <dbReference type="Proteomes" id="UP000037393"/>
    </source>
</evidence>
<feature type="non-terminal residue" evidence="1">
    <location>
        <position position="1"/>
    </location>
</feature>
<dbReference type="PATRIC" id="fig|379893.4.peg.1638"/>
<comment type="caution">
    <text evidence="1">The sequence shown here is derived from an EMBL/GenBank/DDBJ whole genome shotgun (WGS) entry which is preliminary data.</text>
</comment>
<accession>A0A0L0H0W1</accession>
<dbReference type="OrthoDB" id="6504911at2"/>
<reference evidence="1 2" key="1">
    <citation type="journal article" date="2015" name="Appl. Environ. Microbiol.">
        <title>The Enterobacterium Trabulsiella odontotermitis Presents Novel Adaptations Related to Its Association with Fungus-Growing Termites.</title>
        <authorList>
            <person name="Sapountzis P."/>
            <person name="Gruntjes T."/>
            <person name="Otani S."/>
            <person name="Estevez J."/>
            <person name="da Costa R.R."/>
            <person name="Plunkett G.3rd."/>
            <person name="Perna N.T."/>
            <person name="Poulsen M."/>
        </authorList>
    </citation>
    <scope>NUCLEOTIDE SEQUENCE [LARGE SCALE GENOMIC DNA]</scope>
    <source>
        <strain evidence="1 2">12</strain>
    </source>
</reference>